<evidence type="ECO:0000313" key="2">
    <source>
        <dbReference type="Proteomes" id="UP000282582"/>
    </source>
</evidence>
<accession>A0A3M6ZF52</accession>
<comment type="caution">
    <text evidence="1">The sequence shown here is derived from an EMBL/GenBank/DDBJ whole genome shotgun (WGS) entry which is preliminary data.</text>
</comment>
<dbReference type="Proteomes" id="UP000282582">
    <property type="component" value="Unassembled WGS sequence"/>
</dbReference>
<protein>
    <submittedName>
        <fullName evidence="1">Uncharacterized protein</fullName>
    </submittedName>
</protein>
<gene>
    <name evidence="1" type="ORF">D0868_01828</name>
</gene>
<name>A0A3M6ZF52_HORWE</name>
<organism evidence="1 2">
    <name type="scientific">Hortaea werneckii</name>
    <name type="common">Black yeast</name>
    <name type="synonym">Cladosporium werneckii</name>
    <dbReference type="NCBI Taxonomy" id="91943"/>
    <lineage>
        <taxon>Eukaryota</taxon>
        <taxon>Fungi</taxon>
        <taxon>Dikarya</taxon>
        <taxon>Ascomycota</taxon>
        <taxon>Pezizomycotina</taxon>
        <taxon>Dothideomycetes</taxon>
        <taxon>Dothideomycetidae</taxon>
        <taxon>Mycosphaerellales</taxon>
        <taxon>Teratosphaeriaceae</taxon>
        <taxon>Hortaea</taxon>
    </lineage>
</organism>
<reference evidence="1 2" key="1">
    <citation type="journal article" date="2018" name="BMC Genomics">
        <title>Genomic evidence for intraspecific hybridization in a clonal and extremely halotolerant yeast.</title>
        <authorList>
            <person name="Gostincar C."/>
            <person name="Stajich J.E."/>
            <person name="Zupancic J."/>
            <person name="Zalar P."/>
            <person name="Gunde-Cimerman N."/>
        </authorList>
    </citation>
    <scope>NUCLEOTIDE SEQUENCE [LARGE SCALE GENOMIC DNA]</scope>
    <source>
        <strain evidence="1 2">EXF-6654</strain>
    </source>
</reference>
<dbReference type="EMBL" id="QWIK01000087">
    <property type="protein sequence ID" value="RMY13752.1"/>
    <property type="molecule type" value="Genomic_DNA"/>
</dbReference>
<sequence>MHPHWIDRESFAIDSSTHYTTLCDWRQDLKMVNMRTDALKLFVCLAASSYASPIGIPDSHDEGQLEKRIILVPAYLIPTSTVDPATWPTSEWTGTPMFMPTSTVDFELKKRVPDITSMPNLVPTSSVNPDTWSSDGTWTGIPDFMPTTVVHLGTTTRCEVSMSAYTFNEQLAYSYVTHCSDPMQTQATTAALASCCGGESDVYPCNDAGSMPTGTARWKCTSSDSTYARMRFATTTWS</sequence>
<evidence type="ECO:0000313" key="1">
    <source>
        <dbReference type="EMBL" id="RMY13752.1"/>
    </source>
</evidence>
<dbReference type="AlphaFoldDB" id="A0A3M6ZF52"/>
<proteinExistence type="predicted"/>